<dbReference type="EMBL" id="BARU01041822">
    <property type="protein sequence ID" value="GAH78309.1"/>
    <property type="molecule type" value="Genomic_DNA"/>
</dbReference>
<dbReference type="GO" id="GO:0016787">
    <property type="term" value="F:hydrolase activity"/>
    <property type="evidence" value="ECO:0007669"/>
    <property type="project" value="UniProtKB-KW"/>
</dbReference>
<comment type="caution">
    <text evidence="3">The sequence shown here is derived from an EMBL/GenBank/DDBJ whole genome shotgun (WGS) entry which is preliminary data.</text>
</comment>
<dbReference type="SUPFAM" id="SSF52499">
    <property type="entry name" value="Isochorismatase-like hydrolases"/>
    <property type="match status" value="1"/>
</dbReference>
<dbReference type="AlphaFoldDB" id="X1JJ36"/>
<feature type="domain" description="Isochorismatase-like" evidence="2">
    <location>
        <begin position="2"/>
        <end position="84"/>
    </location>
</feature>
<evidence type="ECO:0000256" key="1">
    <source>
        <dbReference type="ARBA" id="ARBA00022801"/>
    </source>
</evidence>
<evidence type="ECO:0000259" key="2">
    <source>
        <dbReference type="Pfam" id="PF00857"/>
    </source>
</evidence>
<accession>X1JJ36</accession>
<reference evidence="3" key="1">
    <citation type="journal article" date="2014" name="Front. Microbiol.">
        <title>High frequency of phylogenetically diverse reductive dehalogenase-homologous genes in deep subseafloor sedimentary metagenomes.</title>
        <authorList>
            <person name="Kawai M."/>
            <person name="Futagami T."/>
            <person name="Toyoda A."/>
            <person name="Takaki Y."/>
            <person name="Nishi S."/>
            <person name="Hori S."/>
            <person name="Arai W."/>
            <person name="Tsubouchi T."/>
            <person name="Morono Y."/>
            <person name="Uchiyama I."/>
            <person name="Ito T."/>
            <person name="Fujiyama A."/>
            <person name="Inagaki F."/>
            <person name="Takami H."/>
        </authorList>
    </citation>
    <scope>NUCLEOTIDE SEQUENCE</scope>
    <source>
        <strain evidence="3">Expedition CK06-06</strain>
    </source>
</reference>
<dbReference type="CDD" id="cd00431">
    <property type="entry name" value="cysteine_hydrolases"/>
    <property type="match status" value="1"/>
</dbReference>
<protein>
    <recommendedName>
        <fullName evidence="2">Isochorismatase-like domain-containing protein</fullName>
    </recommendedName>
</protein>
<dbReference type="PANTHER" id="PTHR43540">
    <property type="entry name" value="PEROXYUREIDOACRYLATE/UREIDOACRYLATE AMIDOHYDROLASE-RELATED"/>
    <property type="match status" value="1"/>
</dbReference>
<feature type="non-terminal residue" evidence="3">
    <location>
        <position position="1"/>
    </location>
</feature>
<dbReference type="Pfam" id="PF00857">
    <property type="entry name" value="Isochorismatase"/>
    <property type="match status" value="1"/>
</dbReference>
<sequence>VKRRDSAFQDTEFELWLKSIGADTVIYTGIDTCICVENSVREGFNKGYDVILVADAVASSWQELHMATLEKVRGSFGLVLTTEQLIDMLHTTKHGASAFRLSTEYL</sequence>
<name>X1JJ36_9ZZZZ</name>
<gene>
    <name evidence="3" type="ORF">S03H2_64396</name>
</gene>
<keyword evidence="1" id="KW-0378">Hydrolase</keyword>
<dbReference type="PANTHER" id="PTHR43540:SF6">
    <property type="entry name" value="ISOCHORISMATASE-LIKE DOMAIN-CONTAINING PROTEIN"/>
    <property type="match status" value="1"/>
</dbReference>
<dbReference type="InterPro" id="IPR036380">
    <property type="entry name" value="Isochorismatase-like_sf"/>
</dbReference>
<dbReference type="InterPro" id="IPR050272">
    <property type="entry name" value="Isochorismatase-like_hydrls"/>
</dbReference>
<proteinExistence type="predicted"/>
<evidence type="ECO:0000313" key="3">
    <source>
        <dbReference type="EMBL" id="GAH78309.1"/>
    </source>
</evidence>
<dbReference type="Gene3D" id="3.40.50.850">
    <property type="entry name" value="Isochorismatase-like"/>
    <property type="match status" value="1"/>
</dbReference>
<dbReference type="InterPro" id="IPR000868">
    <property type="entry name" value="Isochorismatase-like_dom"/>
</dbReference>
<organism evidence="3">
    <name type="scientific">marine sediment metagenome</name>
    <dbReference type="NCBI Taxonomy" id="412755"/>
    <lineage>
        <taxon>unclassified sequences</taxon>
        <taxon>metagenomes</taxon>
        <taxon>ecological metagenomes</taxon>
    </lineage>
</organism>